<dbReference type="InterPro" id="IPR040395">
    <property type="entry name" value="TTC19"/>
</dbReference>
<dbReference type="Pfam" id="PF13181">
    <property type="entry name" value="TPR_8"/>
    <property type="match status" value="2"/>
</dbReference>
<evidence type="ECO:0000256" key="2">
    <source>
        <dbReference type="ARBA" id="ARBA00008219"/>
    </source>
</evidence>
<dbReference type="PANTHER" id="PTHR13143:SF6">
    <property type="entry name" value="TETRATRICOPEPTIDE REPEAT PROTEIN 19, MITOCHONDRIAL"/>
    <property type="match status" value="1"/>
</dbReference>
<dbReference type="InterPro" id="IPR019734">
    <property type="entry name" value="TPR_rpt"/>
</dbReference>
<name>A0A8J1U018_OWEFU</name>
<keyword evidence="3" id="KW-0677">Repeat</keyword>
<comment type="caution">
    <text evidence="7">The sequence shown here is derived from an EMBL/GenBank/DDBJ whole genome shotgun (WGS) entry which is preliminary data.</text>
</comment>
<evidence type="ECO:0000256" key="5">
    <source>
        <dbReference type="ARBA" id="ARBA00022946"/>
    </source>
</evidence>
<protein>
    <submittedName>
        <fullName evidence="7">Uncharacterized protein</fullName>
    </submittedName>
</protein>
<accession>A0A8J1U018</accession>
<dbReference type="PANTHER" id="PTHR13143">
    <property type="entry name" value="TETRATRICOPEPTIDE REPEAT PROTEIN 19"/>
    <property type="match status" value="1"/>
</dbReference>
<keyword evidence="4" id="KW-0802">TPR repeat</keyword>
<keyword evidence="5" id="KW-0809">Transit peptide</keyword>
<sequence length="368" mass="42499">MAAPMKFKISNIFIFLKNAYFPRLLQINMNKNYKFYSQTFKFSGMLHLNYPQRDHNRRTQNKKSFSLPSAGLLALIGFSKKTEEEKDELILTLKKAKLAEKKQKFEKANRFYHKALGIATMRHQNHEITQDEWITKRNYIFIHMANLAFGMFKLEAAEKLFKDAMRGYLEAGLEKDDNALVEISMKLAMLYAMQEKHEEAVEGYKFAIEAQERKMSQSEVIDENTIALWGMCLDAFSKYFLTRNNYRDAYGYTERALTVAFQVFGENHPQTATLWNDLANISYLMGNIDNAISQCEKAIELGELLQIPELAAFYCNLGSILLHNGEFEKAFEKCTKASKLAHDRESRKQARGCLKDIKAKKSSGNTEI</sequence>
<dbReference type="SUPFAM" id="SSF48452">
    <property type="entry name" value="TPR-like"/>
    <property type="match status" value="2"/>
</dbReference>
<dbReference type="Gene3D" id="1.25.40.10">
    <property type="entry name" value="Tetratricopeptide repeat domain"/>
    <property type="match status" value="2"/>
</dbReference>
<keyword evidence="6" id="KW-0496">Mitochondrion</keyword>
<dbReference type="InterPro" id="IPR011990">
    <property type="entry name" value="TPR-like_helical_dom_sf"/>
</dbReference>
<keyword evidence="8" id="KW-1185">Reference proteome</keyword>
<dbReference type="OrthoDB" id="5986190at2759"/>
<dbReference type="Proteomes" id="UP000749559">
    <property type="component" value="Unassembled WGS sequence"/>
</dbReference>
<proteinExistence type="inferred from homology"/>
<evidence type="ECO:0000256" key="6">
    <source>
        <dbReference type="ARBA" id="ARBA00023128"/>
    </source>
</evidence>
<evidence type="ECO:0000256" key="1">
    <source>
        <dbReference type="ARBA" id="ARBA00004173"/>
    </source>
</evidence>
<dbReference type="EMBL" id="CAIIXF020000006">
    <property type="protein sequence ID" value="CAH1786899.1"/>
    <property type="molecule type" value="Genomic_DNA"/>
</dbReference>
<organism evidence="7 8">
    <name type="scientific">Owenia fusiformis</name>
    <name type="common">Polychaete worm</name>
    <dbReference type="NCBI Taxonomy" id="6347"/>
    <lineage>
        <taxon>Eukaryota</taxon>
        <taxon>Metazoa</taxon>
        <taxon>Spiralia</taxon>
        <taxon>Lophotrochozoa</taxon>
        <taxon>Annelida</taxon>
        <taxon>Polychaeta</taxon>
        <taxon>Sedentaria</taxon>
        <taxon>Canalipalpata</taxon>
        <taxon>Sabellida</taxon>
        <taxon>Oweniida</taxon>
        <taxon>Oweniidae</taxon>
        <taxon>Owenia</taxon>
    </lineage>
</organism>
<dbReference type="GO" id="GO:0005743">
    <property type="term" value="C:mitochondrial inner membrane"/>
    <property type="evidence" value="ECO:0007669"/>
    <property type="project" value="TreeGrafter"/>
</dbReference>
<comment type="subcellular location">
    <subcellularLocation>
        <location evidence="1">Mitochondrion</location>
    </subcellularLocation>
</comment>
<evidence type="ECO:0000313" key="8">
    <source>
        <dbReference type="Proteomes" id="UP000749559"/>
    </source>
</evidence>
<dbReference type="PROSITE" id="PS50005">
    <property type="entry name" value="TPR"/>
    <property type="match status" value="1"/>
</dbReference>
<evidence type="ECO:0000313" key="7">
    <source>
        <dbReference type="EMBL" id="CAH1786899.1"/>
    </source>
</evidence>
<reference evidence="7" key="1">
    <citation type="submission" date="2022-03" db="EMBL/GenBank/DDBJ databases">
        <authorList>
            <person name="Martin C."/>
        </authorList>
    </citation>
    <scope>NUCLEOTIDE SEQUENCE</scope>
</reference>
<dbReference type="AlphaFoldDB" id="A0A8J1U018"/>
<evidence type="ECO:0000256" key="4">
    <source>
        <dbReference type="ARBA" id="ARBA00022803"/>
    </source>
</evidence>
<dbReference type="SMART" id="SM00028">
    <property type="entry name" value="TPR"/>
    <property type="match status" value="3"/>
</dbReference>
<gene>
    <name evidence="7" type="ORF">OFUS_LOCUS12702</name>
</gene>
<evidence type="ECO:0000256" key="3">
    <source>
        <dbReference type="ARBA" id="ARBA00022737"/>
    </source>
</evidence>
<dbReference type="GO" id="GO:0034551">
    <property type="term" value="P:mitochondrial respiratory chain complex III assembly"/>
    <property type="evidence" value="ECO:0007669"/>
    <property type="project" value="InterPro"/>
</dbReference>
<comment type="similarity">
    <text evidence="2">Belongs to the TTC19 family.</text>
</comment>